<proteinExistence type="predicted"/>
<gene>
    <name evidence="2" type="ORF">FOKN1_1347</name>
</gene>
<evidence type="ECO:0000313" key="2">
    <source>
        <dbReference type="EMBL" id="BAZ93745.1"/>
    </source>
</evidence>
<feature type="domain" description="EcoEI R protein C-terminal" evidence="1">
    <location>
        <begin position="129"/>
        <end position="277"/>
    </location>
</feature>
<dbReference type="AlphaFoldDB" id="A0A1Z4VQI3"/>
<protein>
    <submittedName>
        <fullName evidence="2">Type I site-specific restriction-modification system, R (Restriction) subunit</fullName>
    </submittedName>
</protein>
<dbReference type="EMBL" id="AP018052">
    <property type="protein sequence ID" value="BAZ93745.1"/>
    <property type="molecule type" value="Genomic_DNA"/>
</dbReference>
<dbReference type="KEGG" id="ttc:FOKN1_1347"/>
<keyword evidence="3" id="KW-1185">Reference proteome</keyword>
<dbReference type="GO" id="GO:0006304">
    <property type="term" value="P:DNA modification"/>
    <property type="evidence" value="ECO:0007669"/>
    <property type="project" value="InterPro"/>
</dbReference>
<sequence length="294" mass="33180">MGNRVLRDKDAIAFDRLVADLEVCFTESASCFDDLKQLLLDEVSKLAVNIQAVRQKDAVIDRLRSAAFWQGVSLEDLEWVRNELRGIMKYRQRAGVSSSGIDTTRVRDGAEIREQERPQYLGSQSEALQYRRRLKTILSDMIANNPVLQKIRRNESVQPEELDQLTSSILTQHPGVDLGILNDFYGRTASGLQATIRELIGMDPAAVEAHFTRFLHAHPRLTHLQVQFLNLLKGYISDNGSITIDKLYEQPFTSVSNEGLDGVFSESDIEDLIEVLKPFVRPESAHSPAMPNDQ</sequence>
<dbReference type="GO" id="GO:0003677">
    <property type="term" value="F:DNA binding"/>
    <property type="evidence" value="ECO:0007669"/>
    <property type="project" value="InterPro"/>
</dbReference>
<reference evidence="2 3" key="1">
    <citation type="submission" date="2017-05" db="EMBL/GenBank/DDBJ databases">
        <title>Thiocyanate degradation by Thiohalobacter thiocyanaticus FOKN1.</title>
        <authorList>
            <person name="Oshiki M."/>
            <person name="Fukushima T."/>
            <person name="Kawano S."/>
            <person name="Nakagawa J."/>
        </authorList>
    </citation>
    <scope>NUCLEOTIDE SEQUENCE [LARGE SCALE GENOMIC DNA]</scope>
    <source>
        <strain evidence="2 3">FOKN1</strain>
    </source>
</reference>
<evidence type="ECO:0000313" key="3">
    <source>
        <dbReference type="Proteomes" id="UP000218765"/>
    </source>
</evidence>
<organism evidence="2 3">
    <name type="scientific">Thiohalobacter thiocyanaticus</name>
    <dbReference type="NCBI Taxonomy" id="585455"/>
    <lineage>
        <taxon>Bacteria</taxon>
        <taxon>Pseudomonadati</taxon>
        <taxon>Pseudomonadota</taxon>
        <taxon>Gammaproteobacteria</taxon>
        <taxon>Thiohalobacterales</taxon>
        <taxon>Thiohalobacteraceae</taxon>
        <taxon>Thiohalobacter</taxon>
    </lineage>
</organism>
<name>A0A1Z4VQI3_9GAMM</name>
<dbReference type="GO" id="GO:0003824">
    <property type="term" value="F:catalytic activity"/>
    <property type="evidence" value="ECO:0007669"/>
    <property type="project" value="InterPro"/>
</dbReference>
<dbReference type="Pfam" id="PF08463">
    <property type="entry name" value="EcoEI_R_C"/>
    <property type="match status" value="1"/>
</dbReference>
<dbReference type="InterPro" id="IPR013670">
    <property type="entry name" value="EcoEI_R_C_dom"/>
</dbReference>
<dbReference type="Proteomes" id="UP000218765">
    <property type="component" value="Chromosome"/>
</dbReference>
<accession>A0A1Z4VQI3</accession>
<evidence type="ECO:0000259" key="1">
    <source>
        <dbReference type="Pfam" id="PF08463"/>
    </source>
</evidence>